<feature type="binding site" evidence="14">
    <location>
        <begin position="91"/>
        <end position="98"/>
    </location>
    <ligand>
        <name>ATP</name>
        <dbReference type="ChEBI" id="CHEBI:30616"/>
    </ligand>
</feature>
<dbReference type="GO" id="GO:0051301">
    <property type="term" value="P:cell division"/>
    <property type="evidence" value="ECO:0007669"/>
    <property type="project" value="UniProtKB-KW"/>
</dbReference>
<dbReference type="GeneID" id="8230474"/>
<dbReference type="GO" id="GO:0090307">
    <property type="term" value="P:mitotic spindle assembly"/>
    <property type="evidence" value="ECO:0007669"/>
    <property type="project" value="TreeGrafter"/>
</dbReference>
<dbReference type="PROSITE" id="PS50067">
    <property type="entry name" value="KINESIN_MOTOR_2"/>
    <property type="match status" value="1"/>
</dbReference>
<evidence type="ECO:0000256" key="9">
    <source>
        <dbReference type="ARBA" id="ARBA00023054"/>
    </source>
</evidence>
<evidence type="ECO:0000256" key="3">
    <source>
        <dbReference type="ARBA" id="ARBA00022553"/>
    </source>
</evidence>
<evidence type="ECO:0000256" key="12">
    <source>
        <dbReference type="ARBA" id="ARBA00023306"/>
    </source>
</evidence>
<dbReference type="FunCoup" id="E0VTN9">
    <property type="interactions" value="594"/>
</dbReference>
<sequence length="973" mass="111874">MAARNKIEKKQHIQVFTRVRPLSSQELRSQVVVECNNAKEVSVRDKSTTKTFTFDRVFGPDSKQIDVYKVVVSPLISEVLQGYNCTVFAYGQTGTGKTFTMVGDKSDHVNGSWEEDPNCGVIPRTLSHLFDELKVRADEFTVRVSFLELYNEELCDLLAPNDNDDGKNLKLFEDSMKKGSVIVSGLEERTVHNKDDVYAILEAGNLRRQTAPTLMNAQSSRSHTIFTITVHIKVTTPEGEDLIKTGKMNLVDLAGSENIGRSGAVEMRAREAGSINQSLLTLGRVITSLVERTPHIPYRESKLTRILQDSLGGRTKTSIIATVSPALCNIEETLSTFDYAHRARNITNKPEINQKTSKRVLLKEYTEEIERLRRDLIATREKHGVYLASENYNAIMAERENLNRELVSKLQLLKVREDELAKQEEILKSLNMNLYTTQSELAATCQKLEEANQLCIEKEDMLHELGKQTNALLKTADEAVNDAKTLHDRLDKSRRILEHNYNTSEMFKNKYYWNLNDMKGRTEDFFEKQINNIEGQMEEDRKNFSDILSHQNTLQENIGRMVKESNSKIQSSLNILKEQTFGNNNFFEEQLNKLKLAVDTENQNAHEIISKLMEYSQIVKSDWTKLFDSFEINRRILEKQSFDIQSAQDRLMELTKTVLDLPAKYNEQLKRREEKLKAYVEKCDFLEKQKANTDKQIEEFSHTLLKIAQDQVELLQRKSECEEALKNIKTDKECEEENMFSEINECLEKNTTAITSQAEEAEAINEKIGKSTANLIKNTEEVVFPVINGMMEINNEWTFSLESFIKEKSTESQGKLTELKHLCESQNDKVVEFSENIEKKSLEAIADNENLGTWANMHSDNFISLSRDNLENNLSNKQTMSSEITDYSNDILSKFSERMGEIETFFTENIKKDERTGNTPQRKEFNYPKSILCYSNRVRDTSYNSLSREPQKISRLYMSDSDDIDENKENTSL</sequence>
<protein>
    <recommendedName>
        <fullName evidence="15">Kinesin-like protein</fullName>
    </recommendedName>
</protein>
<evidence type="ECO:0000259" key="17">
    <source>
        <dbReference type="PROSITE" id="PS50067"/>
    </source>
</evidence>
<dbReference type="Pfam" id="PF00225">
    <property type="entry name" value="Kinesin"/>
    <property type="match status" value="1"/>
</dbReference>
<dbReference type="HOGENOM" id="CLU_001485_33_4_1"/>
<keyword evidence="12" id="KW-0131">Cell cycle</keyword>
<dbReference type="AlphaFoldDB" id="E0VTN9"/>
<comment type="similarity">
    <text evidence="13">Belongs to the TRAFAC class myosin-kinesin ATPase superfamily. Kinesin family. KIN-5/BimC subfamily.</text>
</comment>
<evidence type="ECO:0000256" key="15">
    <source>
        <dbReference type="RuleBase" id="RU000394"/>
    </source>
</evidence>
<evidence type="ECO:0000256" key="7">
    <source>
        <dbReference type="ARBA" id="ARBA00022776"/>
    </source>
</evidence>
<dbReference type="OrthoDB" id="3176171at2759"/>
<dbReference type="SUPFAM" id="SSF52540">
    <property type="entry name" value="P-loop containing nucleoside triphosphate hydrolases"/>
    <property type="match status" value="1"/>
</dbReference>
<evidence type="ECO:0000313" key="18">
    <source>
        <dbReference type="EMBL" id="EEB16745.1"/>
    </source>
</evidence>
<dbReference type="RefSeq" id="XP_002429483.1">
    <property type="nucleotide sequence ID" value="XM_002429438.1"/>
</dbReference>
<dbReference type="OMA" id="ASWHEIT"/>
<evidence type="ECO:0000256" key="16">
    <source>
        <dbReference type="SAM" id="Coils"/>
    </source>
</evidence>
<dbReference type="InParanoid" id="E0VTN9"/>
<dbReference type="PROSITE" id="PS00411">
    <property type="entry name" value="KINESIN_MOTOR_1"/>
    <property type="match status" value="1"/>
</dbReference>
<reference evidence="18" key="2">
    <citation type="submission" date="2007-04" db="EMBL/GenBank/DDBJ databases">
        <title>The genome of the human body louse.</title>
        <authorList>
            <consortium name="The Human Body Louse Genome Consortium"/>
            <person name="Kirkness E."/>
            <person name="Walenz B."/>
            <person name="Hass B."/>
            <person name="Bruggner R."/>
            <person name="Strausberg R."/>
        </authorList>
    </citation>
    <scope>NUCLEOTIDE SEQUENCE</scope>
    <source>
        <strain evidence="18">USDA</strain>
    </source>
</reference>
<dbReference type="GO" id="GO:0005524">
    <property type="term" value="F:ATP binding"/>
    <property type="evidence" value="ECO:0007669"/>
    <property type="project" value="UniProtKB-UniRule"/>
</dbReference>
<dbReference type="CDD" id="cd01364">
    <property type="entry name" value="KISc_BimC_Eg5"/>
    <property type="match status" value="1"/>
</dbReference>
<evidence type="ECO:0000256" key="13">
    <source>
        <dbReference type="ARBA" id="ARBA00034704"/>
    </source>
</evidence>
<dbReference type="KEGG" id="phu:Phum_PHUM434560"/>
<dbReference type="STRING" id="121224.E0VTN9"/>
<keyword evidence="6 14" id="KW-0547">Nucleotide-binding</keyword>
<dbReference type="InterPro" id="IPR019821">
    <property type="entry name" value="Kinesin_motor_CS"/>
</dbReference>
<dbReference type="InterPro" id="IPR047241">
    <property type="entry name" value="KIF11-like_kin_motor_dom"/>
</dbReference>
<keyword evidence="7" id="KW-0498">Mitosis</keyword>
<proteinExistence type="inferred from homology"/>
<dbReference type="PANTHER" id="PTHR47970:SF12">
    <property type="entry name" value="KINESIN FAMILY MEMBER 11"/>
    <property type="match status" value="1"/>
</dbReference>
<dbReference type="CTD" id="8230474"/>
<keyword evidence="3" id="KW-0597">Phosphoprotein</keyword>
<dbReference type="GO" id="GO:0051231">
    <property type="term" value="P:spindle elongation"/>
    <property type="evidence" value="ECO:0007669"/>
    <property type="project" value="TreeGrafter"/>
</dbReference>
<evidence type="ECO:0000256" key="5">
    <source>
        <dbReference type="ARBA" id="ARBA00022701"/>
    </source>
</evidence>
<keyword evidence="9 16" id="KW-0175">Coiled coil</keyword>
<dbReference type="EMBL" id="AAZO01005310">
    <property type="status" value="NOT_ANNOTATED_CDS"/>
    <property type="molecule type" value="Genomic_DNA"/>
</dbReference>
<evidence type="ECO:0000313" key="20">
    <source>
        <dbReference type="Proteomes" id="UP000009046"/>
    </source>
</evidence>
<keyword evidence="5 15" id="KW-0493">Microtubule</keyword>
<dbReference type="InterPro" id="IPR001752">
    <property type="entry name" value="Kinesin_motor_dom"/>
</dbReference>
<evidence type="ECO:0000256" key="10">
    <source>
        <dbReference type="ARBA" id="ARBA00023175"/>
    </source>
</evidence>
<gene>
    <name evidence="19" type="primary">8230474</name>
    <name evidence="18" type="ORF">Phum_PHUM434560</name>
</gene>
<keyword evidence="2" id="KW-0963">Cytoplasm</keyword>
<evidence type="ECO:0000256" key="14">
    <source>
        <dbReference type="PROSITE-ProRule" id="PRU00283"/>
    </source>
</evidence>
<dbReference type="InterPro" id="IPR027417">
    <property type="entry name" value="P-loop_NTPase"/>
</dbReference>
<dbReference type="EnsemblMetazoa" id="PHUM434560-RA">
    <property type="protein sequence ID" value="PHUM434560-PA"/>
    <property type="gene ID" value="PHUM434560"/>
</dbReference>
<comment type="subcellular location">
    <subcellularLocation>
        <location evidence="1">Cytoplasm</location>
        <location evidence="1">Cytoskeleton</location>
        <location evidence="1">Spindle pole</location>
    </subcellularLocation>
</comment>
<dbReference type="Gene3D" id="3.40.850.10">
    <property type="entry name" value="Kinesin motor domain"/>
    <property type="match status" value="1"/>
</dbReference>
<organism>
    <name type="scientific">Pediculus humanus subsp. corporis</name>
    <name type="common">Body louse</name>
    <dbReference type="NCBI Taxonomy" id="121224"/>
    <lineage>
        <taxon>Eukaryota</taxon>
        <taxon>Metazoa</taxon>
        <taxon>Ecdysozoa</taxon>
        <taxon>Arthropoda</taxon>
        <taxon>Hexapoda</taxon>
        <taxon>Insecta</taxon>
        <taxon>Pterygota</taxon>
        <taxon>Neoptera</taxon>
        <taxon>Paraneoptera</taxon>
        <taxon>Psocodea</taxon>
        <taxon>Troctomorpha</taxon>
        <taxon>Phthiraptera</taxon>
        <taxon>Anoplura</taxon>
        <taxon>Pediculidae</taxon>
        <taxon>Pediculus</taxon>
    </lineage>
</organism>
<name>E0VTN9_PEDHC</name>
<reference evidence="19" key="3">
    <citation type="submission" date="2020-05" db="UniProtKB">
        <authorList>
            <consortium name="EnsemblMetazoa"/>
        </authorList>
    </citation>
    <scope>IDENTIFICATION</scope>
    <source>
        <strain evidence="19">USDA</strain>
    </source>
</reference>
<dbReference type="GO" id="GO:0008017">
    <property type="term" value="F:microtubule binding"/>
    <property type="evidence" value="ECO:0007669"/>
    <property type="project" value="InterPro"/>
</dbReference>
<dbReference type="FunFam" id="3.40.850.10:FF:000035">
    <property type="entry name" value="Kinesin-like protein KIF11"/>
    <property type="match status" value="1"/>
</dbReference>
<dbReference type="GO" id="GO:0005634">
    <property type="term" value="C:nucleus"/>
    <property type="evidence" value="ECO:0007669"/>
    <property type="project" value="TreeGrafter"/>
</dbReference>
<dbReference type="EMBL" id="DS235768">
    <property type="protein sequence ID" value="EEB16745.1"/>
    <property type="molecule type" value="Genomic_DNA"/>
</dbReference>
<evidence type="ECO:0000256" key="11">
    <source>
        <dbReference type="ARBA" id="ARBA00023212"/>
    </source>
</evidence>
<accession>E0VTN9</accession>
<evidence type="ECO:0000256" key="1">
    <source>
        <dbReference type="ARBA" id="ARBA00004647"/>
    </source>
</evidence>
<keyword evidence="4" id="KW-0132">Cell division</keyword>
<dbReference type="InterPro" id="IPR036961">
    <property type="entry name" value="Kinesin_motor_dom_sf"/>
</dbReference>
<evidence type="ECO:0000256" key="4">
    <source>
        <dbReference type="ARBA" id="ARBA00022618"/>
    </source>
</evidence>
<evidence type="ECO:0000256" key="2">
    <source>
        <dbReference type="ARBA" id="ARBA00022490"/>
    </source>
</evidence>
<dbReference type="GO" id="GO:0000922">
    <property type="term" value="C:spindle pole"/>
    <property type="evidence" value="ECO:0007669"/>
    <property type="project" value="UniProtKB-SubCell"/>
</dbReference>
<dbReference type="eggNOG" id="KOG0243">
    <property type="taxonomic scope" value="Eukaryota"/>
</dbReference>
<dbReference type="GO" id="GO:0072686">
    <property type="term" value="C:mitotic spindle"/>
    <property type="evidence" value="ECO:0007669"/>
    <property type="project" value="TreeGrafter"/>
</dbReference>
<keyword evidence="20" id="KW-1185">Reference proteome</keyword>
<keyword evidence="10 14" id="KW-0505">Motor protein</keyword>
<reference evidence="18" key="1">
    <citation type="submission" date="2007-04" db="EMBL/GenBank/DDBJ databases">
        <title>Annotation of Pediculus humanus corporis strain USDA.</title>
        <authorList>
            <person name="Kirkness E."/>
            <person name="Hannick L."/>
            <person name="Hass B."/>
            <person name="Bruggner R."/>
            <person name="Lawson D."/>
            <person name="Bidwell S."/>
            <person name="Joardar V."/>
            <person name="Caler E."/>
            <person name="Walenz B."/>
            <person name="Inman J."/>
            <person name="Schobel S."/>
            <person name="Galinsky K."/>
            <person name="Amedeo P."/>
            <person name="Strausberg R."/>
        </authorList>
    </citation>
    <scope>NUCLEOTIDE SEQUENCE</scope>
    <source>
        <strain evidence="18">USDA</strain>
    </source>
</reference>
<feature type="coiled-coil region" evidence="16">
    <location>
        <begin position="413"/>
        <end position="468"/>
    </location>
</feature>
<evidence type="ECO:0000256" key="6">
    <source>
        <dbReference type="ARBA" id="ARBA00022741"/>
    </source>
</evidence>
<dbReference type="PANTHER" id="PTHR47970">
    <property type="entry name" value="KINESIN-LIKE PROTEIN KIF11"/>
    <property type="match status" value="1"/>
</dbReference>
<keyword evidence="11" id="KW-0206">Cytoskeleton</keyword>
<feature type="domain" description="Kinesin motor" evidence="17">
    <location>
        <begin position="12"/>
        <end position="346"/>
    </location>
</feature>
<evidence type="ECO:0000313" key="19">
    <source>
        <dbReference type="EnsemblMetazoa" id="PHUM434560-PA"/>
    </source>
</evidence>
<dbReference type="GO" id="GO:0005876">
    <property type="term" value="C:spindle microtubule"/>
    <property type="evidence" value="ECO:0007669"/>
    <property type="project" value="TreeGrafter"/>
</dbReference>
<dbReference type="Proteomes" id="UP000009046">
    <property type="component" value="Unassembled WGS sequence"/>
</dbReference>
<feature type="coiled-coil region" evidence="16">
    <location>
        <begin position="355"/>
        <end position="382"/>
    </location>
</feature>
<evidence type="ECO:0000256" key="8">
    <source>
        <dbReference type="ARBA" id="ARBA00022840"/>
    </source>
</evidence>
<feature type="coiled-coil region" evidence="16">
    <location>
        <begin position="669"/>
        <end position="738"/>
    </location>
</feature>
<dbReference type="VEuPathDB" id="VectorBase:PHUM434560"/>
<dbReference type="PRINTS" id="PR00380">
    <property type="entry name" value="KINESINHEAVY"/>
</dbReference>
<dbReference type="SMART" id="SM00129">
    <property type="entry name" value="KISc"/>
    <property type="match status" value="1"/>
</dbReference>
<dbReference type="InterPro" id="IPR047149">
    <property type="entry name" value="KIF11-like"/>
</dbReference>
<dbReference type="GO" id="GO:0008574">
    <property type="term" value="F:plus-end-directed microtubule motor activity"/>
    <property type="evidence" value="ECO:0007669"/>
    <property type="project" value="TreeGrafter"/>
</dbReference>
<keyword evidence="8 14" id="KW-0067">ATP-binding</keyword>
<dbReference type="GO" id="GO:0007018">
    <property type="term" value="P:microtubule-based movement"/>
    <property type="evidence" value="ECO:0007669"/>
    <property type="project" value="InterPro"/>
</dbReference>